<proteinExistence type="predicted"/>
<sequence length="60" mass="6771">MRKPETDRLFGEGSVSANHPTPVFLATRLEPLRRMQSKVIESIPTPSNRRRGDGGYPHPE</sequence>
<protein>
    <submittedName>
        <fullName evidence="2">Uncharacterized protein</fullName>
    </submittedName>
</protein>
<dbReference type="EMBL" id="LHXJ01000005">
    <property type="protein sequence ID" value="KXA91566.1"/>
    <property type="molecule type" value="Genomic_DNA"/>
</dbReference>
<organism evidence="2 3">
    <name type="scientific">candidate division MSBL1 archaeon SCGC-AAA259A05</name>
    <dbReference type="NCBI Taxonomy" id="1698259"/>
    <lineage>
        <taxon>Archaea</taxon>
        <taxon>Methanobacteriati</taxon>
        <taxon>Methanobacteriota</taxon>
        <taxon>candidate division MSBL1</taxon>
    </lineage>
</organism>
<dbReference type="Proteomes" id="UP000070163">
    <property type="component" value="Unassembled WGS sequence"/>
</dbReference>
<gene>
    <name evidence="2" type="ORF">AKJ57_00685</name>
</gene>
<feature type="compositionally biased region" description="Basic and acidic residues" evidence="1">
    <location>
        <begin position="1"/>
        <end position="10"/>
    </location>
</feature>
<comment type="caution">
    <text evidence="2">The sequence shown here is derived from an EMBL/GenBank/DDBJ whole genome shotgun (WGS) entry which is preliminary data.</text>
</comment>
<evidence type="ECO:0000256" key="1">
    <source>
        <dbReference type="SAM" id="MobiDB-lite"/>
    </source>
</evidence>
<reference evidence="2 3" key="1">
    <citation type="journal article" date="2016" name="Sci. Rep.">
        <title>Metabolic traits of an uncultured archaeal lineage -MSBL1- from brine pools of the Red Sea.</title>
        <authorList>
            <person name="Mwirichia R."/>
            <person name="Alam I."/>
            <person name="Rashid M."/>
            <person name="Vinu M."/>
            <person name="Ba-Alawi W."/>
            <person name="Anthony Kamau A."/>
            <person name="Kamanda Ngugi D."/>
            <person name="Goker M."/>
            <person name="Klenk H.P."/>
            <person name="Bajic V."/>
            <person name="Stingl U."/>
        </authorList>
    </citation>
    <scope>NUCLEOTIDE SEQUENCE [LARGE SCALE GENOMIC DNA]</scope>
    <source>
        <strain evidence="2">SCGC-AAA259A05</strain>
    </source>
</reference>
<keyword evidence="3" id="KW-1185">Reference proteome</keyword>
<dbReference type="AlphaFoldDB" id="A0A133UBJ6"/>
<feature type="region of interest" description="Disordered" evidence="1">
    <location>
        <begin position="36"/>
        <end position="60"/>
    </location>
</feature>
<feature type="region of interest" description="Disordered" evidence="1">
    <location>
        <begin position="1"/>
        <end position="21"/>
    </location>
</feature>
<accession>A0A133UBJ6</accession>
<name>A0A133UBJ6_9EURY</name>
<evidence type="ECO:0000313" key="3">
    <source>
        <dbReference type="Proteomes" id="UP000070163"/>
    </source>
</evidence>
<evidence type="ECO:0000313" key="2">
    <source>
        <dbReference type="EMBL" id="KXA91566.1"/>
    </source>
</evidence>